<evidence type="ECO:0000256" key="1">
    <source>
        <dbReference type="SAM" id="MobiDB-lite"/>
    </source>
</evidence>
<dbReference type="PhylomeDB" id="A0A061B5S8"/>
<dbReference type="GO" id="GO:0005737">
    <property type="term" value="C:cytoplasm"/>
    <property type="evidence" value="ECO:0007669"/>
    <property type="project" value="TreeGrafter"/>
</dbReference>
<dbReference type="AlphaFoldDB" id="A0A061B5S8"/>
<dbReference type="GO" id="GO:0005634">
    <property type="term" value="C:nucleus"/>
    <property type="evidence" value="ECO:0007669"/>
    <property type="project" value="TreeGrafter"/>
</dbReference>
<dbReference type="Gene3D" id="1.10.287.110">
    <property type="entry name" value="DnaJ domain"/>
    <property type="match status" value="1"/>
</dbReference>
<dbReference type="VEuPathDB" id="FungiDB:BON22_2658"/>
<organism evidence="3">
    <name type="scientific">Cyberlindnera fabianii</name>
    <name type="common">Yeast</name>
    <name type="synonym">Hansenula fabianii</name>
    <dbReference type="NCBI Taxonomy" id="36022"/>
    <lineage>
        <taxon>Eukaryota</taxon>
        <taxon>Fungi</taxon>
        <taxon>Dikarya</taxon>
        <taxon>Ascomycota</taxon>
        <taxon>Saccharomycotina</taxon>
        <taxon>Saccharomycetes</taxon>
        <taxon>Phaffomycetales</taxon>
        <taxon>Phaffomycetaceae</taxon>
        <taxon>Cyberlindnera</taxon>
    </lineage>
</organism>
<dbReference type="SUPFAM" id="SSF46565">
    <property type="entry name" value="Chaperone J-domain"/>
    <property type="match status" value="1"/>
</dbReference>
<evidence type="ECO:0000313" key="3">
    <source>
        <dbReference type="EMBL" id="CDR42380.1"/>
    </source>
</evidence>
<protein>
    <submittedName>
        <fullName evidence="3">CYFA0S09e02366g1_1</fullName>
    </submittedName>
</protein>
<dbReference type="GO" id="GO:0031072">
    <property type="term" value="F:heat shock protein binding"/>
    <property type="evidence" value="ECO:0007669"/>
    <property type="project" value="TreeGrafter"/>
</dbReference>
<dbReference type="InterPro" id="IPR052594">
    <property type="entry name" value="J_domain-containing_protein"/>
</dbReference>
<dbReference type="PANTHER" id="PTHR44144:SF1">
    <property type="entry name" value="DNAJ HOMOLOG SUBFAMILY C MEMBER 9"/>
    <property type="match status" value="1"/>
</dbReference>
<dbReference type="Pfam" id="PF00226">
    <property type="entry name" value="DnaJ"/>
    <property type="match status" value="1"/>
</dbReference>
<gene>
    <name evidence="3" type="ORF">CYFA0S_09e02366g</name>
</gene>
<reference evidence="3" key="1">
    <citation type="journal article" date="2014" name="Genome Announc.">
        <title>Genome sequence of the yeast Cyberlindnera fabianii (Hansenula fabianii).</title>
        <authorList>
            <person name="Freel K.C."/>
            <person name="Sarilar V."/>
            <person name="Neuveglise C."/>
            <person name="Devillers H."/>
            <person name="Friedrich A."/>
            <person name="Schacherer J."/>
        </authorList>
    </citation>
    <scope>NUCLEOTIDE SEQUENCE</scope>
    <source>
        <strain evidence="3">YJS4271</strain>
    </source>
</reference>
<dbReference type="InterPro" id="IPR001623">
    <property type="entry name" value="DnaJ_domain"/>
</dbReference>
<dbReference type="PRINTS" id="PR00625">
    <property type="entry name" value="JDOMAIN"/>
</dbReference>
<feature type="domain" description="J" evidence="2">
    <location>
        <begin position="9"/>
        <end position="79"/>
    </location>
</feature>
<dbReference type="SMR" id="A0A061B5S8"/>
<dbReference type="CDD" id="cd06257">
    <property type="entry name" value="DnaJ"/>
    <property type="match status" value="1"/>
</dbReference>
<evidence type="ECO:0000259" key="2">
    <source>
        <dbReference type="PROSITE" id="PS50076"/>
    </source>
</evidence>
<dbReference type="InterPro" id="IPR056453">
    <property type="entry name" value="HTH_DNAJC9"/>
</dbReference>
<sequence length="278" mass="32456">MTVPFPDLDPYETLKIENKATEAEIKKAYRRLCLVHHPDKLQGKTEEEQALSRVEFEKIQFSHLILSDPKKRKRYHDTGSLEDIGDTDFDWFEYFSNTKTEINEESIAMDKKLYQGSTDEEEDIIESMVQSDGDFLYLFEAVPHTEVTEDEEKRLFKIVSKLVEDGVLETSKNWETYQKKRKTLFKKLLKSKKSEASEADELKKQIAGKRKLESEDDLKQLIQSKKKQSMDDLIARMEAKYAGGSKKKSSKSKKPKKSDYDIDDAEFEKLQKKMGLRK</sequence>
<dbReference type="SMART" id="SM00271">
    <property type="entry name" value="DnaJ"/>
    <property type="match status" value="1"/>
</dbReference>
<name>A0A061B5S8_CYBFA</name>
<dbReference type="PANTHER" id="PTHR44144">
    <property type="entry name" value="DNAJ HOMOLOG SUBFAMILY C MEMBER 9"/>
    <property type="match status" value="1"/>
</dbReference>
<feature type="compositionally biased region" description="Basic residues" evidence="1">
    <location>
        <begin position="245"/>
        <end position="256"/>
    </location>
</feature>
<dbReference type="EMBL" id="LK052894">
    <property type="protein sequence ID" value="CDR42380.1"/>
    <property type="molecule type" value="Genomic_DNA"/>
</dbReference>
<dbReference type="Pfam" id="PF23302">
    <property type="entry name" value="HTH_DNAJC9"/>
    <property type="match status" value="1"/>
</dbReference>
<proteinExistence type="predicted"/>
<feature type="region of interest" description="Disordered" evidence="1">
    <location>
        <begin position="236"/>
        <end position="264"/>
    </location>
</feature>
<accession>A0A061B5S8</accession>
<dbReference type="OrthoDB" id="110024at2759"/>
<dbReference type="InterPro" id="IPR036869">
    <property type="entry name" value="J_dom_sf"/>
</dbReference>
<dbReference type="PROSITE" id="PS50076">
    <property type="entry name" value="DNAJ_2"/>
    <property type="match status" value="1"/>
</dbReference>